<evidence type="ECO:0000256" key="4">
    <source>
        <dbReference type="ARBA" id="ARBA00022485"/>
    </source>
</evidence>
<dbReference type="SUPFAM" id="SSF142019">
    <property type="entry name" value="Nqo1 FMN-binding domain-like"/>
    <property type="match status" value="1"/>
</dbReference>
<dbReference type="GO" id="GO:0003954">
    <property type="term" value="F:NADH dehydrogenase activity"/>
    <property type="evidence" value="ECO:0007669"/>
    <property type="project" value="TreeGrafter"/>
</dbReference>
<evidence type="ECO:0000256" key="1">
    <source>
        <dbReference type="ARBA" id="ARBA00001917"/>
    </source>
</evidence>
<dbReference type="SUPFAM" id="SSF142984">
    <property type="entry name" value="Nqo1 middle domain-like"/>
    <property type="match status" value="1"/>
</dbReference>
<comment type="cofactor">
    <cofactor evidence="1">
        <name>FMN</name>
        <dbReference type="ChEBI" id="CHEBI:58210"/>
    </cofactor>
</comment>
<evidence type="ECO:0000256" key="5">
    <source>
        <dbReference type="ARBA" id="ARBA00022630"/>
    </source>
</evidence>
<evidence type="ECO:0000259" key="10">
    <source>
        <dbReference type="SMART" id="SM00928"/>
    </source>
</evidence>
<dbReference type="Gene3D" id="3.10.20.600">
    <property type="match status" value="1"/>
</dbReference>
<dbReference type="PANTHER" id="PTHR11780:SF10">
    <property type="entry name" value="NADH DEHYDROGENASE [UBIQUINONE] FLAVOPROTEIN 1, MITOCHONDRIAL"/>
    <property type="match status" value="1"/>
</dbReference>
<comment type="caution">
    <text evidence="11">The sequence shown here is derived from an EMBL/GenBank/DDBJ whole genome shotgun (WGS) entry which is preliminary data.</text>
</comment>
<dbReference type="SUPFAM" id="SSF140490">
    <property type="entry name" value="Nqo1C-terminal domain-like"/>
    <property type="match status" value="1"/>
</dbReference>
<dbReference type="Proteomes" id="UP001143480">
    <property type="component" value="Unassembled WGS sequence"/>
</dbReference>
<dbReference type="Gene3D" id="1.20.1440.230">
    <property type="entry name" value="NADH-ubiquinone oxidoreductase 51kDa subunit, iron-sulphur binding domain"/>
    <property type="match status" value="1"/>
</dbReference>
<dbReference type="InterPro" id="IPR037207">
    <property type="entry name" value="Nuop51_4Fe4S-bd_sf"/>
</dbReference>
<evidence type="ECO:0000256" key="2">
    <source>
        <dbReference type="ARBA" id="ARBA00001966"/>
    </source>
</evidence>
<dbReference type="Gene3D" id="3.40.50.11540">
    <property type="entry name" value="NADH-ubiquinone oxidoreductase 51kDa subunit"/>
    <property type="match status" value="1"/>
</dbReference>
<dbReference type="GO" id="GO:0051539">
    <property type="term" value="F:4 iron, 4 sulfur cluster binding"/>
    <property type="evidence" value="ECO:0007669"/>
    <property type="project" value="UniProtKB-KW"/>
</dbReference>
<dbReference type="InterPro" id="IPR050837">
    <property type="entry name" value="ComplexI_51kDa_subunit"/>
</dbReference>
<dbReference type="Pfam" id="PF01512">
    <property type="entry name" value="Complex1_51K"/>
    <property type="match status" value="1"/>
</dbReference>
<keyword evidence="4" id="KW-0004">4Fe-4S</keyword>
<comment type="similarity">
    <text evidence="3">Belongs to the complex I 51 kDa subunit family.</text>
</comment>
<sequence>MTNAEPMINLGCHGPARLLAGVREYGRLDRWAQQKVYGEPQPLPLPDLIDLAEQVRLGGRGGAGFPFARKLAAVAKSAGRRRLPSVVVVNGTEGEPAACKDKMLLSMVPHLVLDGALLAAGALRASRLVIAIADDGFAEESLLDALDERRDIALPTRVMLVPHRFLSGEAGALVRGINGEAHIPPGKKVRASDTGVQGLPTLVSNAETYAQLAVAAAIGPWDYTALGTEDEPGTVLLTVTGAARRPGVIETPTGTPLKEILRVCGAPTGQGVLTGGYHGTWITPEAAGQAEISRRGFEDVGGSLGAGIIVPLPDDTCALGEVARVMHYLAAESAGQCGPCRLGMPEMARLLNGILGGGTSPEAVRAVTAAMRGRGACSHPDGSSRFVLSALDVFDEDVAAHLYHRGCGRPVRGVLPVPDAPDEAGAGQLSVDWSSCDGHGLCAHILPELIRLDDNGFPAIPNGAVPSWLEAQARRAVDMCPAMALRLGAPGH</sequence>
<dbReference type="Gene3D" id="3.30.70.20">
    <property type="match status" value="1"/>
</dbReference>
<dbReference type="SMART" id="SM00928">
    <property type="entry name" value="NADH_4Fe-4S"/>
    <property type="match status" value="1"/>
</dbReference>
<dbReference type="InterPro" id="IPR011538">
    <property type="entry name" value="Nuo51_FMN-bd"/>
</dbReference>
<feature type="domain" description="NADH-ubiquinone oxidoreductase 51kDa subunit iron-sulphur binding" evidence="10">
    <location>
        <begin position="319"/>
        <end position="364"/>
    </location>
</feature>
<organism evidence="11 12">
    <name type="scientific">Dactylosporangium matsuzakiense</name>
    <dbReference type="NCBI Taxonomy" id="53360"/>
    <lineage>
        <taxon>Bacteria</taxon>
        <taxon>Bacillati</taxon>
        <taxon>Actinomycetota</taxon>
        <taxon>Actinomycetes</taxon>
        <taxon>Micromonosporales</taxon>
        <taxon>Micromonosporaceae</taxon>
        <taxon>Dactylosporangium</taxon>
    </lineage>
</organism>
<dbReference type="AlphaFoldDB" id="A0A9W6KEP3"/>
<dbReference type="GO" id="GO:0046872">
    <property type="term" value="F:metal ion binding"/>
    <property type="evidence" value="ECO:0007669"/>
    <property type="project" value="UniProtKB-KW"/>
</dbReference>
<evidence type="ECO:0000313" key="11">
    <source>
        <dbReference type="EMBL" id="GLK99912.1"/>
    </source>
</evidence>
<name>A0A9W6KEP3_9ACTN</name>
<evidence type="ECO:0000256" key="9">
    <source>
        <dbReference type="ARBA" id="ARBA00023014"/>
    </source>
</evidence>
<reference evidence="11" key="1">
    <citation type="journal article" date="2014" name="Int. J. Syst. Evol. Microbiol.">
        <title>Complete genome sequence of Corynebacterium casei LMG S-19264T (=DSM 44701T), isolated from a smear-ripened cheese.</title>
        <authorList>
            <consortium name="US DOE Joint Genome Institute (JGI-PGF)"/>
            <person name="Walter F."/>
            <person name="Albersmeier A."/>
            <person name="Kalinowski J."/>
            <person name="Ruckert C."/>
        </authorList>
    </citation>
    <scope>NUCLEOTIDE SEQUENCE</scope>
    <source>
        <strain evidence="11">VKM Ac-1321</strain>
    </source>
</reference>
<evidence type="ECO:0000256" key="6">
    <source>
        <dbReference type="ARBA" id="ARBA00022643"/>
    </source>
</evidence>
<dbReference type="SUPFAM" id="SSF54862">
    <property type="entry name" value="4Fe-4S ferredoxins"/>
    <property type="match status" value="1"/>
</dbReference>
<comment type="cofactor">
    <cofactor evidence="2">
        <name>[4Fe-4S] cluster</name>
        <dbReference type="ChEBI" id="CHEBI:49883"/>
    </cofactor>
</comment>
<dbReference type="EMBL" id="BSFP01000005">
    <property type="protein sequence ID" value="GLK99912.1"/>
    <property type="molecule type" value="Genomic_DNA"/>
</dbReference>
<dbReference type="Pfam" id="PF10589">
    <property type="entry name" value="NADH_4Fe-4S"/>
    <property type="match status" value="1"/>
</dbReference>
<proteinExistence type="inferred from homology"/>
<dbReference type="InterPro" id="IPR037225">
    <property type="entry name" value="Nuo51_FMN-bd_sf"/>
</dbReference>
<keyword evidence="8" id="KW-0408">Iron</keyword>
<protein>
    <submittedName>
        <fullName evidence="11">Oxidoreductase</fullName>
    </submittedName>
</protein>
<evidence type="ECO:0000256" key="3">
    <source>
        <dbReference type="ARBA" id="ARBA00007523"/>
    </source>
</evidence>
<keyword evidence="5" id="KW-0285">Flavoprotein</keyword>
<keyword evidence="6" id="KW-0288">FMN</keyword>
<keyword evidence="7" id="KW-0479">Metal-binding</keyword>
<dbReference type="Pfam" id="PF13459">
    <property type="entry name" value="Fer4_15"/>
    <property type="match status" value="1"/>
</dbReference>
<evidence type="ECO:0000256" key="8">
    <source>
        <dbReference type="ARBA" id="ARBA00023004"/>
    </source>
</evidence>
<reference evidence="11" key="2">
    <citation type="submission" date="2023-01" db="EMBL/GenBank/DDBJ databases">
        <authorList>
            <person name="Sun Q."/>
            <person name="Evtushenko L."/>
        </authorList>
    </citation>
    <scope>NUCLEOTIDE SEQUENCE</scope>
    <source>
        <strain evidence="11">VKM Ac-1321</strain>
    </source>
</reference>
<dbReference type="InterPro" id="IPR019575">
    <property type="entry name" value="Nuop51_4Fe4S-bd"/>
</dbReference>
<evidence type="ECO:0000313" key="12">
    <source>
        <dbReference type="Proteomes" id="UP001143480"/>
    </source>
</evidence>
<evidence type="ECO:0000256" key="7">
    <source>
        <dbReference type="ARBA" id="ARBA00022723"/>
    </source>
</evidence>
<dbReference type="PANTHER" id="PTHR11780">
    <property type="entry name" value="NADH-UBIQUINONE OXIDOREDUCTASE FLAVOPROTEIN 1 NDUFV1"/>
    <property type="match status" value="1"/>
</dbReference>
<keyword evidence="12" id="KW-1185">Reference proteome</keyword>
<accession>A0A9W6KEP3</accession>
<gene>
    <name evidence="11" type="ORF">GCM10017581_016530</name>
</gene>
<keyword evidence="9" id="KW-0411">Iron-sulfur</keyword>
<dbReference type="GO" id="GO:0045333">
    <property type="term" value="P:cellular respiration"/>
    <property type="evidence" value="ECO:0007669"/>
    <property type="project" value="TreeGrafter"/>
</dbReference>